<sequence length="122" mass="14232">MNFNFDDCYWHDSILKSIYIDRSNPGHVDTIEMIIDWYDEPESRIIFKDVYLFKATMNFGIIAHESILTAGIAPLDDPDLVEFYRKKKKFPQHIQLNCYIIETNSTGGLIKIIAETVEKVEI</sequence>
<dbReference type="AlphaFoldDB" id="A0A7K1U175"/>
<organism evidence="1 2">
    <name type="scientific">Chitinophaga tropicalis</name>
    <dbReference type="NCBI Taxonomy" id="2683588"/>
    <lineage>
        <taxon>Bacteria</taxon>
        <taxon>Pseudomonadati</taxon>
        <taxon>Bacteroidota</taxon>
        <taxon>Chitinophagia</taxon>
        <taxon>Chitinophagales</taxon>
        <taxon>Chitinophagaceae</taxon>
        <taxon>Chitinophaga</taxon>
    </lineage>
</organism>
<evidence type="ECO:0000313" key="1">
    <source>
        <dbReference type="EMBL" id="MVT08112.1"/>
    </source>
</evidence>
<comment type="caution">
    <text evidence="1">The sequence shown here is derived from an EMBL/GenBank/DDBJ whole genome shotgun (WGS) entry which is preliminary data.</text>
</comment>
<evidence type="ECO:0000313" key="2">
    <source>
        <dbReference type="Proteomes" id="UP000461730"/>
    </source>
</evidence>
<reference evidence="1 2" key="1">
    <citation type="submission" date="2019-12" db="EMBL/GenBank/DDBJ databases">
        <title>Chitinophaga sp. strain ysch24 (GDMCC 1.1355), whole genome shotgun sequence.</title>
        <authorList>
            <person name="Zhang X."/>
        </authorList>
    </citation>
    <scope>NUCLEOTIDE SEQUENCE [LARGE SCALE GENOMIC DNA]</scope>
    <source>
        <strain evidence="2">ysch24</strain>
    </source>
</reference>
<dbReference type="EMBL" id="WRXN01000002">
    <property type="protein sequence ID" value="MVT08112.1"/>
    <property type="molecule type" value="Genomic_DNA"/>
</dbReference>
<name>A0A7K1U175_9BACT</name>
<keyword evidence="2" id="KW-1185">Reference proteome</keyword>
<dbReference type="Proteomes" id="UP000461730">
    <property type="component" value="Unassembled WGS sequence"/>
</dbReference>
<accession>A0A7K1U175</accession>
<protein>
    <submittedName>
        <fullName evidence="1">Uncharacterized protein</fullName>
    </submittedName>
</protein>
<proteinExistence type="predicted"/>
<gene>
    <name evidence="1" type="ORF">GO493_07550</name>
</gene>
<dbReference type="RefSeq" id="WP_157305527.1">
    <property type="nucleotide sequence ID" value="NZ_WRXN01000002.1"/>
</dbReference>